<dbReference type="OrthoDB" id="9773411at2"/>
<dbReference type="RefSeq" id="WP_072427994.1">
    <property type="nucleotide sequence ID" value="NZ_FPKR01000005.1"/>
</dbReference>
<keyword evidence="3" id="KW-1185">Reference proteome</keyword>
<accession>A0A1K2HEQ3</accession>
<dbReference type="EMBL" id="FPKR01000005">
    <property type="protein sequence ID" value="SFZ75133.1"/>
    <property type="molecule type" value="Genomic_DNA"/>
</dbReference>
<gene>
    <name evidence="2" type="ORF">SAMN02745887_01468</name>
</gene>
<dbReference type="Proteomes" id="UP000186513">
    <property type="component" value="Unassembled WGS sequence"/>
</dbReference>
<proteinExistence type="predicted"/>
<evidence type="ECO:0008006" key="4">
    <source>
        <dbReference type="Google" id="ProtNLM"/>
    </source>
</evidence>
<dbReference type="AlphaFoldDB" id="A0A1K2HEQ3"/>
<protein>
    <recommendedName>
        <fullName evidence="4">VCBS repeat-containing protein</fullName>
    </recommendedName>
</protein>
<feature type="compositionally biased region" description="Polar residues" evidence="1">
    <location>
        <begin position="41"/>
        <end position="50"/>
    </location>
</feature>
<evidence type="ECO:0000313" key="2">
    <source>
        <dbReference type="EMBL" id="SFZ75133.1"/>
    </source>
</evidence>
<sequence length="336" mass="37087">MKIQQAQLALTGQRTAMRQHFVQTRLQQETPPPPPPPPPASSTVTLSNEGLNKPPGEAGLDLRAQLASHPLWSLIQQLIKKLTGRELNLDDIVPSGEAIRSTPATPQPSPSATAWRVEYQRVEVLHETEHTQFSAQGEVQAEDGRQIHFSAVLDLYREFHQISETRLQIGSPAQKKDPLVLNFAAASASLQQSKLSFDLDADGREEQIAMLGQGSAYLALDHNQDGQINDGRELFGAQSGNGFADLNEYDEDGNGWIDENDTVWGKLQLWFEDEQGQLQLQNLTQMGIGALYLGNARSDFSLTDPSNQEHGQIRRSGVFLHEDGQLGTLQQVDLVV</sequence>
<dbReference type="PANTHER" id="PTHR39431">
    <property type="entry name" value="FRPA/C-RELATED PROTEIN"/>
    <property type="match status" value="1"/>
</dbReference>
<evidence type="ECO:0000256" key="1">
    <source>
        <dbReference type="SAM" id="MobiDB-lite"/>
    </source>
</evidence>
<dbReference type="STRING" id="1121279.SAMN02745887_01468"/>
<dbReference type="PANTHER" id="PTHR39431:SF1">
    <property type="entry name" value="FRPA_C-RELATED PROTEIN"/>
    <property type="match status" value="1"/>
</dbReference>
<feature type="compositionally biased region" description="Pro residues" evidence="1">
    <location>
        <begin position="30"/>
        <end position="40"/>
    </location>
</feature>
<evidence type="ECO:0000313" key="3">
    <source>
        <dbReference type="Proteomes" id="UP000186513"/>
    </source>
</evidence>
<organism evidence="2 3">
    <name type="scientific">Chitinimonas taiwanensis DSM 18899</name>
    <dbReference type="NCBI Taxonomy" id="1121279"/>
    <lineage>
        <taxon>Bacteria</taxon>
        <taxon>Pseudomonadati</taxon>
        <taxon>Pseudomonadota</taxon>
        <taxon>Betaproteobacteria</taxon>
        <taxon>Neisseriales</taxon>
        <taxon>Chitinibacteraceae</taxon>
        <taxon>Chitinimonas</taxon>
    </lineage>
</organism>
<name>A0A1K2HEQ3_9NEIS</name>
<reference evidence="2 3" key="1">
    <citation type="submission" date="2016-11" db="EMBL/GenBank/DDBJ databases">
        <authorList>
            <person name="Jaros S."/>
            <person name="Januszkiewicz K."/>
            <person name="Wedrychowicz H."/>
        </authorList>
    </citation>
    <scope>NUCLEOTIDE SEQUENCE [LARGE SCALE GENOMIC DNA]</scope>
    <source>
        <strain evidence="2 3">DSM 18899</strain>
    </source>
</reference>
<feature type="region of interest" description="Disordered" evidence="1">
    <location>
        <begin position="25"/>
        <end position="58"/>
    </location>
</feature>